<dbReference type="EMBL" id="CP114066">
    <property type="protein sequence ID" value="WAT22035.1"/>
    <property type="molecule type" value="Genomic_DNA"/>
</dbReference>
<dbReference type="RefSeq" id="WP_256766677.1">
    <property type="nucleotide sequence ID" value="NZ_CP101718.1"/>
</dbReference>
<gene>
    <name evidence="1" type="ORF">O0R52_03375</name>
</gene>
<evidence type="ECO:0000313" key="2">
    <source>
        <dbReference type="Proteomes" id="UP001164713"/>
    </source>
</evidence>
<reference evidence="1" key="1">
    <citation type="submission" date="2022-12" db="EMBL/GenBank/DDBJ databases">
        <title>Genomic of Bacillus halotolerans.</title>
        <authorList>
            <person name="Xu G."/>
            <person name="Ding Y."/>
        </authorList>
    </citation>
    <scope>NUCLEOTIDE SEQUENCE</scope>
    <source>
        <strain evidence="1">B13</strain>
    </source>
</reference>
<sequence length="61" mass="7306">MASTKFSFYLNQKGEDSLNKVQKLITEKENRVTKAWIINTAIIKYYEEMKKQYHDKDDTTE</sequence>
<organism evidence="1 2">
    <name type="scientific">Bacillus halotolerans</name>
    <dbReference type="NCBI Taxonomy" id="260554"/>
    <lineage>
        <taxon>Bacteria</taxon>
        <taxon>Bacillati</taxon>
        <taxon>Bacillota</taxon>
        <taxon>Bacilli</taxon>
        <taxon>Bacillales</taxon>
        <taxon>Bacillaceae</taxon>
        <taxon>Bacillus</taxon>
    </lineage>
</organism>
<proteinExistence type="predicted"/>
<name>A0ABY7I4H3_9BACI</name>
<dbReference type="Proteomes" id="UP001164713">
    <property type="component" value="Chromosome"/>
</dbReference>
<evidence type="ECO:0000313" key="1">
    <source>
        <dbReference type="EMBL" id="WAT22035.1"/>
    </source>
</evidence>
<evidence type="ECO:0008006" key="3">
    <source>
        <dbReference type="Google" id="ProtNLM"/>
    </source>
</evidence>
<keyword evidence="2" id="KW-1185">Reference proteome</keyword>
<accession>A0ABY7I4H3</accession>
<protein>
    <recommendedName>
        <fullName evidence="3">CopG family transcriptional regulator</fullName>
    </recommendedName>
</protein>